<evidence type="ECO:0000259" key="4">
    <source>
        <dbReference type="Pfam" id="PF01281"/>
    </source>
</evidence>
<keyword evidence="2" id="KW-0689">Ribosomal protein</keyword>
<dbReference type="Gene3D" id="3.40.5.10">
    <property type="entry name" value="Ribosomal protein L9, N-terminal domain"/>
    <property type="match status" value="1"/>
</dbReference>
<dbReference type="InterPro" id="IPR036935">
    <property type="entry name" value="Ribosomal_bL9_N_sf"/>
</dbReference>
<gene>
    <name evidence="5" type="ORF">DASC09_004850</name>
</gene>
<keyword evidence="3" id="KW-0687">Ribonucleoprotein</keyword>
<organism evidence="5 6">
    <name type="scientific">Saccharomycopsis crataegensis</name>
    <dbReference type="NCBI Taxonomy" id="43959"/>
    <lineage>
        <taxon>Eukaryota</taxon>
        <taxon>Fungi</taxon>
        <taxon>Dikarya</taxon>
        <taxon>Ascomycota</taxon>
        <taxon>Saccharomycotina</taxon>
        <taxon>Saccharomycetes</taxon>
        <taxon>Saccharomycopsidaceae</taxon>
        <taxon>Saccharomycopsis</taxon>
    </lineage>
</organism>
<dbReference type="GO" id="GO:1990904">
    <property type="term" value="C:ribonucleoprotein complex"/>
    <property type="evidence" value="ECO:0007669"/>
    <property type="project" value="UniProtKB-KW"/>
</dbReference>
<evidence type="ECO:0000313" key="5">
    <source>
        <dbReference type="EMBL" id="GMM33160.1"/>
    </source>
</evidence>
<evidence type="ECO:0000256" key="2">
    <source>
        <dbReference type="ARBA" id="ARBA00022980"/>
    </source>
</evidence>
<dbReference type="SUPFAM" id="SSF55658">
    <property type="entry name" value="L9 N-domain-like"/>
    <property type="match status" value="1"/>
</dbReference>
<evidence type="ECO:0000256" key="1">
    <source>
        <dbReference type="ARBA" id="ARBA00010605"/>
    </source>
</evidence>
<dbReference type="AlphaFoldDB" id="A0AAV5QDZ0"/>
<dbReference type="GeneID" id="90071139"/>
<proteinExistence type="inferred from homology"/>
<accession>A0AAV5QDZ0</accession>
<keyword evidence="6" id="KW-1185">Reference proteome</keyword>
<reference evidence="5 6" key="1">
    <citation type="journal article" date="2023" name="Elife">
        <title>Identification of key yeast species and microbe-microbe interactions impacting larval growth of Drosophila in the wild.</title>
        <authorList>
            <person name="Mure A."/>
            <person name="Sugiura Y."/>
            <person name="Maeda R."/>
            <person name="Honda K."/>
            <person name="Sakurai N."/>
            <person name="Takahashi Y."/>
            <person name="Watada M."/>
            <person name="Katoh T."/>
            <person name="Gotoh A."/>
            <person name="Gotoh Y."/>
            <person name="Taniguchi I."/>
            <person name="Nakamura K."/>
            <person name="Hayashi T."/>
            <person name="Katayama T."/>
            <person name="Uemura T."/>
            <person name="Hattori Y."/>
        </authorList>
    </citation>
    <scope>NUCLEOTIDE SEQUENCE [LARGE SCALE GENOMIC DNA]</scope>
    <source>
        <strain evidence="5 6">SC-9</strain>
    </source>
</reference>
<evidence type="ECO:0000256" key="3">
    <source>
        <dbReference type="ARBA" id="ARBA00023274"/>
    </source>
</evidence>
<comment type="caution">
    <text evidence="5">The sequence shown here is derived from an EMBL/GenBank/DDBJ whole genome shotgun (WGS) entry which is preliminary data.</text>
</comment>
<name>A0AAV5QDZ0_9ASCO</name>
<dbReference type="InterPro" id="IPR020070">
    <property type="entry name" value="Ribosomal_bL9_N"/>
</dbReference>
<feature type="domain" description="Ribosomal protein L9" evidence="4">
    <location>
        <begin position="24"/>
        <end position="62"/>
    </location>
</feature>
<dbReference type="RefSeq" id="XP_064850160.1">
    <property type="nucleotide sequence ID" value="XM_064994088.1"/>
</dbReference>
<protein>
    <recommendedName>
        <fullName evidence="4">Ribosomal protein L9 domain-containing protein</fullName>
    </recommendedName>
</protein>
<sequence>MLRTCLQKRAFSQTSAAYKVKQKIEVQLLKDFQGIGRRGQIVKVLPSKMINMLHPHNGAAYILEGQPPRIPVVEANPEDPIVKKIIKKPVESPLESASTESKSPADSESVFKSLGLSFSFEKPQIEDEAAAPAADAASDVYYKLEAYQDLPGTLTYNYDADSTGFLKKPITKTQFSETLSNLTGYVLNESQIKFQYLSDAGKKELPTLDFVGSYELIINIGKYEPVKKNIFIDSESFTKRGKELPTRPGN</sequence>
<dbReference type="Proteomes" id="UP001360560">
    <property type="component" value="Unassembled WGS sequence"/>
</dbReference>
<evidence type="ECO:0000313" key="6">
    <source>
        <dbReference type="Proteomes" id="UP001360560"/>
    </source>
</evidence>
<dbReference type="EMBL" id="BTFZ01000001">
    <property type="protein sequence ID" value="GMM33160.1"/>
    <property type="molecule type" value="Genomic_DNA"/>
</dbReference>
<comment type="similarity">
    <text evidence="1">Belongs to the bacterial ribosomal protein bL9 family.</text>
</comment>
<dbReference type="Pfam" id="PF01281">
    <property type="entry name" value="Ribosomal_L9_N"/>
    <property type="match status" value="1"/>
</dbReference>
<dbReference type="InterPro" id="IPR009027">
    <property type="entry name" value="Ribosomal_bL9/RNase_H1_N"/>
</dbReference>
<dbReference type="GO" id="GO:0005840">
    <property type="term" value="C:ribosome"/>
    <property type="evidence" value="ECO:0007669"/>
    <property type="project" value="UniProtKB-KW"/>
</dbReference>